<evidence type="ECO:0000313" key="2">
    <source>
        <dbReference type="EMBL" id="TGJ99898.1"/>
    </source>
</evidence>
<comment type="caution">
    <text evidence="2">The sequence shown here is derived from an EMBL/GenBank/DDBJ whole genome shotgun (WGS) entry which is preliminary data.</text>
</comment>
<organism evidence="2 3">
    <name type="scientific">Leptospira langatensis</name>
    <dbReference type="NCBI Taxonomy" id="2484983"/>
    <lineage>
        <taxon>Bacteria</taxon>
        <taxon>Pseudomonadati</taxon>
        <taxon>Spirochaetota</taxon>
        <taxon>Spirochaetia</taxon>
        <taxon>Leptospirales</taxon>
        <taxon>Leptospiraceae</taxon>
        <taxon>Leptospira</taxon>
    </lineage>
</organism>
<name>A0A5R2ASW1_9LEPT</name>
<protein>
    <submittedName>
        <fullName evidence="2">Uncharacterized protein</fullName>
    </submittedName>
</protein>
<dbReference type="Proteomes" id="UP000297946">
    <property type="component" value="Unassembled WGS sequence"/>
</dbReference>
<evidence type="ECO:0000313" key="3">
    <source>
        <dbReference type="Proteomes" id="UP000297946"/>
    </source>
</evidence>
<sequence>MEKETQPQVSTKGTDNELGEEYLEYNKGRVKQNSSSIDKTVDALKRTSADLESLTREQEVLAAIKWDPYKSSLNKITHIYSIFEGRGTHRIRSNSNDRLNPTDEREFWSLYEAGGYFINRQPFEQMRQWVMACLRIWKWISEKDPVNLNGMLPVWFEVGLPIQDFPERRIGIYKISRESVGHSTSPFRFSCFERAAECIDEVGFEIWLRALADPKFALPPDV</sequence>
<feature type="region of interest" description="Disordered" evidence="1">
    <location>
        <begin position="1"/>
        <end position="25"/>
    </location>
</feature>
<dbReference type="AlphaFoldDB" id="A0A5R2ASW1"/>
<accession>A0A5R2ASW1</accession>
<evidence type="ECO:0000256" key="1">
    <source>
        <dbReference type="SAM" id="MobiDB-lite"/>
    </source>
</evidence>
<proteinExistence type="predicted"/>
<dbReference type="RefSeq" id="WP_135698404.1">
    <property type="nucleotide sequence ID" value="NZ_RQER01000008.1"/>
</dbReference>
<feature type="compositionally biased region" description="Polar residues" evidence="1">
    <location>
        <begin position="1"/>
        <end position="13"/>
    </location>
</feature>
<dbReference type="EMBL" id="RQER01000008">
    <property type="protein sequence ID" value="TGJ99898.1"/>
    <property type="molecule type" value="Genomic_DNA"/>
</dbReference>
<reference evidence="2 3" key="1">
    <citation type="journal article" date="2019" name="PLoS Negl. Trop. Dis.">
        <title>Revisiting the worldwide diversity of Leptospira species in the environment.</title>
        <authorList>
            <person name="Vincent A.T."/>
            <person name="Schiettekatte O."/>
            <person name="Bourhy P."/>
            <person name="Veyrier F.J."/>
            <person name="Picardeau M."/>
        </authorList>
    </citation>
    <scope>NUCLEOTIDE SEQUENCE [LARGE SCALE GENOMIC DNA]</scope>
    <source>
        <strain evidence="2 3">SSW18</strain>
    </source>
</reference>
<gene>
    <name evidence="2" type="ORF">EHO57_14160</name>
</gene>